<sequence>MHLSIRQAYRLHHILRDAEAQILQETGQSFFVQLRQPDISVTVTCISAIVCNRLDIPEKQLLSLSRHNEVKEARHIVMYLCKKYIKNLTPAALGQQLKRERTTVMHAWKVIANRIACKDQQILQKLQRTEPDVALFFGSQS</sequence>
<dbReference type="Pfam" id="PF08299">
    <property type="entry name" value="Bac_DnaA_C"/>
    <property type="match status" value="1"/>
</dbReference>
<dbReference type="InterPro" id="IPR013159">
    <property type="entry name" value="DnaA_C"/>
</dbReference>
<dbReference type="EMBL" id="JAPDNS010000001">
    <property type="protein sequence ID" value="MCW3482679.1"/>
    <property type="molecule type" value="Genomic_DNA"/>
</dbReference>
<dbReference type="Gene3D" id="1.10.1750.10">
    <property type="match status" value="1"/>
</dbReference>
<name>A0ABT3IFY9_9BACT</name>
<proteinExistence type="predicted"/>
<evidence type="ECO:0000313" key="3">
    <source>
        <dbReference type="Proteomes" id="UP001207742"/>
    </source>
</evidence>
<comment type="caution">
    <text evidence="2">The sequence shown here is derived from an EMBL/GenBank/DDBJ whole genome shotgun (WGS) entry which is preliminary data.</text>
</comment>
<evidence type="ECO:0000259" key="1">
    <source>
        <dbReference type="SMART" id="SM00760"/>
    </source>
</evidence>
<evidence type="ECO:0000313" key="2">
    <source>
        <dbReference type="EMBL" id="MCW3482679.1"/>
    </source>
</evidence>
<dbReference type="Proteomes" id="UP001207742">
    <property type="component" value="Unassembled WGS sequence"/>
</dbReference>
<feature type="domain" description="Chromosomal replication initiator DnaA C-terminal" evidence="1">
    <location>
        <begin position="42"/>
        <end position="111"/>
    </location>
</feature>
<accession>A0ABT3IFY9</accession>
<dbReference type="SUPFAM" id="SSF48295">
    <property type="entry name" value="TrpR-like"/>
    <property type="match status" value="1"/>
</dbReference>
<dbReference type="SMART" id="SM00760">
    <property type="entry name" value="Bac_DnaA_C"/>
    <property type="match status" value="1"/>
</dbReference>
<dbReference type="InterPro" id="IPR010921">
    <property type="entry name" value="Trp_repressor/repl_initiator"/>
</dbReference>
<organism evidence="2 3">
    <name type="scientific">Chitinophaga nivalis</name>
    <dbReference type="NCBI Taxonomy" id="2991709"/>
    <lineage>
        <taxon>Bacteria</taxon>
        <taxon>Pseudomonadati</taxon>
        <taxon>Bacteroidota</taxon>
        <taxon>Chitinophagia</taxon>
        <taxon>Chitinophagales</taxon>
        <taxon>Chitinophagaceae</taxon>
        <taxon>Chitinophaga</taxon>
    </lineage>
</organism>
<protein>
    <recommendedName>
        <fullName evidence="1">Chromosomal replication initiator DnaA C-terminal domain-containing protein</fullName>
    </recommendedName>
</protein>
<dbReference type="RefSeq" id="WP_264727288.1">
    <property type="nucleotide sequence ID" value="NZ_JAPDNR010000001.1"/>
</dbReference>
<dbReference type="CDD" id="cd06571">
    <property type="entry name" value="Bac_DnaA_C"/>
    <property type="match status" value="1"/>
</dbReference>
<keyword evidence="3" id="KW-1185">Reference proteome</keyword>
<reference evidence="2 3" key="1">
    <citation type="submission" date="2022-10" db="EMBL/GenBank/DDBJ databases">
        <title>Chitinophaga nivalis PC15 sp. nov., isolated from Pyeongchang county, South Korea.</title>
        <authorList>
            <person name="Trinh H.N."/>
        </authorList>
    </citation>
    <scope>NUCLEOTIDE SEQUENCE [LARGE SCALE GENOMIC DNA]</scope>
    <source>
        <strain evidence="2 3">PC14</strain>
    </source>
</reference>
<gene>
    <name evidence="2" type="ORF">OL497_02165</name>
</gene>